<dbReference type="Pfam" id="PF01535">
    <property type="entry name" value="PPR"/>
    <property type="match status" value="1"/>
</dbReference>
<dbReference type="Pfam" id="PF13041">
    <property type="entry name" value="PPR_2"/>
    <property type="match status" value="1"/>
</dbReference>
<proteinExistence type="predicted"/>
<organism evidence="3 4">
    <name type="scientific">Brassica carinata</name>
    <name type="common">Ethiopian mustard</name>
    <name type="synonym">Abyssinian cabbage</name>
    <dbReference type="NCBI Taxonomy" id="52824"/>
    <lineage>
        <taxon>Eukaryota</taxon>
        <taxon>Viridiplantae</taxon>
        <taxon>Streptophyta</taxon>
        <taxon>Embryophyta</taxon>
        <taxon>Tracheophyta</taxon>
        <taxon>Spermatophyta</taxon>
        <taxon>Magnoliopsida</taxon>
        <taxon>eudicotyledons</taxon>
        <taxon>Gunneridae</taxon>
        <taxon>Pentapetalae</taxon>
        <taxon>rosids</taxon>
        <taxon>malvids</taxon>
        <taxon>Brassicales</taxon>
        <taxon>Brassicaceae</taxon>
        <taxon>Brassiceae</taxon>
        <taxon>Brassica</taxon>
    </lineage>
</organism>
<dbReference type="FunFam" id="1.25.40.10:FF:000227">
    <property type="entry name" value="Pentatricopeptide repeat-containing protein At3g13880"/>
    <property type="match status" value="1"/>
</dbReference>
<comment type="caution">
    <text evidence="3">The sequence shown here is derived from an EMBL/GenBank/DDBJ whole genome shotgun (WGS) entry which is preliminary data.</text>
</comment>
<dbReference type="PROSITE" id="PS51375">
    <property type="entry name" value="PPR"/>
    <property type="match status" value="2"/>
</dbReference>
<dbReference type="Proteomes" id="UP000886595">
    <property type="component" value="Unassembled WGS sequence"/>
</dbReference>
<dbReference type="EMBL" id="JAAMPC010000013">
    <property type="protein sequence ID" value="KAG2271207.1"/>
    <property type="molecule type" value="Genomic_DNA"/>
</dbReference>
<dbReference type="InterPro" id="IPR002885">
    <property type="entry name" value="PPR_rpt"/>
</dbReference>
<feature type="repeat" description="PPR" evidence="2">
    <location>
        <begin position="295"/>
        <end position="325"/>
    </location>
</feature>
<gene>
    <name evidence="3" type="ORF">Bca52824_065762</name>
</gene>
<dbReference type="AlphaFoldDB" id="A0A8X7QJD0"/>
<feature type="repeat" description="PPR" evidence="2">
    <location>
        <begin position="326"/>
        <end position="360"/>
    </location>
</feature>
<reference evidence="3 4" key="1">
    <citation type="submission" date="2020-02" db="EMBL/GenBank/DDBJ databases">
        <authorList>
            <person name="Ma Q."/>
            <person name="Huang Y."/>
            <person name="Song X."/>
            <person name="Pei D."/>
        </authorList>
    </citation>
    <scope>NUCLEOTIDE SEQUENCE [LARGE SCALE GENOMIC DNA]</scope>
    <source>
        <strain evidence="3">Sxm20200214</strain>
        <tissue evidence="3">Leaf</tissue>
    </source>
</reference>
<evidence type="ECO:0000256" key="2">
    <source>
        <dbReference type="PROSITE-ProRule" id="PRU00708"/>
    </source>
</evidence>
<evidence type="ECO:0000256" key="1">
    <source>
        <dbReference type="ARBA" id="ARBA00022737"/>
    </source>
</evidence>
<dbReference type="PANTHER" id="PTHR22774:SF11">
    <property type="entry name" value="CHOREIN N-TERMINAL DOMAIN-CONTAINING PROTEIN"/>
    <property type="match status" value="1"/>
</dbReference>
<dbReference type="InterPro" id="IPR026728">
    <property type="entry name" value="BLTP3A/B"/>
</dbReference>
<dbReference type="Gene3D" id="1.25.40.10">
    <property type="entry name" value="Tetratricopeptide repeat domain"/>
    <property type="match status" value="1"/>
</dbReference>
<keyword evidence="1" id="KW-0677">Repeat</keyword>
<keyword evidence="4" id="KW-1185">Reference proteome</keyword>
<evidence type="ECO:0000313" key="4">
    <source>
        <dbReference type="Proteomes" id="UP000886595"/>
    </source>
</evidence>
<evidence type="ECO:0000313" key="3">
    <source>
        <dbReference type="EMBL" id="KAG2271207.1"/>
    </source>
</evidence>
<dbReference type="OrthoDB" id="43807at2759"/>
<evidence type="ECO:0008006" key="5">
    <source>
        <dbReference type="Google" id="ProtNLM"/>
    </source>
</evidence>
<accession>A0A8X7QJD0</accession>
<dbReference type="NCBIfam" id="TIGR00756">
    <property type="entry name" value="PPR"/>
    <property type="match status" value="2"/>
</dbReference>
<dbReference type="InterPro" id="IPR011990">
    <property type="entry name" value="TPR-like_helical_dom_sf"/>
</dbReference>
<dbReference type="PANTHER" id="PTHR22774">
    <property type="entry name" value="CHOREIN N-TERMINAL DOMAIN-CONTAINING PROTEIN"/>
    <property type="match status" value="1"/>
</dbReference>
<protein>
    <recommendedName>
        <fullName evidence="5">Pentatricopeptide repeat-containing protein</fullName>
    </recommendedName>
</protein>
<sequence length="432" mass="48614">MLPYVSNVQTEPVVVQIDKLDLVLEENPDADVTKGPSSAQSPTASGKSNGYGFADNMSYIFHYVDQIADGMTLQVKVVNLLLETGGGAHREGGAAWAAHLASITICNLVLYTTNESWKKQGTDFSTNTGFIYLFKLYQIDLPPHRDMFTDANLARSEEENLRDDNGANRVFFGGERFLDGISGQAHVKHLFLICLFTCILPIILGNRRRLLRFLTGMYLCLNRGDVDPKSQQFFSLFMVSFKQSAEAAGRSLVSVLVDHVFLCIKDAEFQLDLLMQSLLFSRIHGNSVTNGLRSNLQLNNSLVNLYARHGDVKHARKLFDRMPNRDLGSWTAMISGYSRRENHRSALLLFKEMRREPVRANDFTYGSVLMSMSCKDLGCLKEGMQIHGCVEKGRFAGNLVVRSVLLYLYPKFSKMEDARLLFDSMKERDLVS</sequence>
<name>A0A8X7QJD0_BRACI</name>